<dbReference type="SUPFAM" id="SSF46626">
    <property type="entry name" value="Cytochrome c"/>
    <property type="match status" value="1"/>
</dbReference>
<dbReference type="GO" id="GO:0009055">
    <property type="term" value="F:electron transfer activity"/>
    <property type="evidence" value="ECO:0007669"/>
    <property type="project" value="InterPro"/>
</dbReference>
<sequence>MHRWLPSAVLWILLIGILLLQAPRACVAAEDAVDRLQFNRDIRPLLSDRCFLCHGPDQSGPQAEQTELRLDDRDSALEYGAIDLQDVEASEILARVTSDDPELLMPPAASHKKRLTDAEVDVLRRWIAEGAQYQRHWAYLPPKRPAVPRADHRDQVFNPIDAFVQRRLASTALSPAPPANRQALIRRVSYDLTGLPPTVAEIDAFVSDPAPLDQAYKKVVERLLRSPHYGEHMSRAWLDAARYADTSGYQYDKEREQWVWRDWVIHAFNSNMPFDQFTIQQIAGDLLPDANDQTRLATGFNRNHPITIEGGVVDEEYRTEYVIDRVVTTSTVWMGQTFLCARCHDHKYDPISQQDFYQFYSFFNNVPERGLNGFNPKATLPSPLAAQRSETWKRQLQPLEARLARLRLPLEKWEQRLRKEQPSWRAAEFESVQSSGGATPKTLDDQSILMTGTKPATDDYVLEMTLAAPLRAVQLEALVDPSLTNGSASRGSNGNFVLTEFVVESAADGKADFQPVKIVSASADYEQSGYTIDQAIDGKLGKKGWAVDGNTKPENRTAVFNLADTLAAKTKVRIRMQHRWGASHQIGRFRLSFSQQAVSSDEAATLLATPPQKRTPAQRQQLTQLLVQKYGRPDVQSLLSQIQQLTAAINETEKVPATMIMQEMAKPRQAYVLERGEYDKPRKDQPVQPAVPEAIGTLAENLPPNRLGLAQWLVSPEQPLTSRVTVNRFWQKLFGVGLVKTSEDFGSQGEFPSHPELLDWLAVEFMESGWDVKHILKTIVMSNTYRQSSRLTPQALSDDPQNRLLARGPRVRLEGEMIRDSALAVSGLLDTTLGGPSVYPYHPDGLWLEINNRPGYSRAYPHQSEPVQHHRRSMYTFWKRTVAPPSMATFDAPDREYCVVRRSRTNTPLQAFVMLHDPQFVEAARHLAARMIEEGGATPQQRIEYGFMLCTSRSPADAEQAILQQTLEDRLTQYQKDTEAAERLLNVGVTAVDQPLDPVQLAAYTQVARMLMNLSEFLTKG</sequence>
<proteinExistence type="predicted"/>
<reference evidence="6 7" key="1">
    <citation type="submission" date="2019-08" db="EMBL/GenBank/DDBJ databases">
        <title>Deep-cultivation of Planctomycetes and their phenomic and genomic characterization uncovers novel biology.</title>
        <authorList>
            <person name="Wiegand S."/>
            <person name="Jogler M."/>
            <person name="Boedeker C."/>
            <person name="Pinto D."/>
            <person name="Vollmers J."/>
            <person name="Rivas-Marin E."/>
            <person name="Kohn T."/>
            <person name="Peeters S.H."/>
            <person name="Heuer A."/>
            <person name="Rast P."/>
            <person name="Oberbeckmann S."/>
            <person name="Bunk B."/>
            <person name="Jeske O."/>
            <person name="Meyerdierks A."/>
            <person name="Storesund J.E."/>
            <person name="Kallscheuer N."/>
            <person name="Luecker S."/>
            <person name="Lage O.M."/>
            <person name="Pohl T."/>
            <person name="Merkel B.J."/>
            <person name="Hornburger P."/>
            <person name="Mueller R.-W."/>
            <person name="Bruemmer F."/>
            <person name="Labrenz M."/>
            <person name="Spormann A.M."/>
            <person name="Op den Camp H."/>
            <person name="Overmann J."/>
            <person name="Amann R."/>
            <person name="Jetten M.S.M."/>
            <person name="Mascher T."/>
            <person name="Medema M.H."/>
            <person name="Devos D.P."/>
            <person name="Kaster A.-K."/>
            <person name="Ovreas L."/>
            <person name="Rohde M."/>
            <person name="Galperin M.Y."/>
            <person name="Jogler C."/>
        </authorList>
    </citation>
    <scope>NUCLEOTIDE SEQUENCE [LARGE SCALE GENOMIC DNA]</scope>
    <source>
        <strain evidence="6 7">UC8</strain>
    </source>
</reference>
<dbReference type="EMBL" id="CP042914">
    <property type="protein sequence ID" value="QEG43293.1"/>
    <property type="molecule type" value="Genomic_DNA"/>
</dbReference>
<evidence type="ECO:0000256" key="4">
    <source>
        <dbReference type="PROSITE-ProRule" id="PRU00433"/>
    </source>
</evidence>
<dbReference type="Pfam" id="PF07635">
    <property type="entry name" value="PSCyt1"/>
    <property type="match status" value="1"/>
</dbReference>
<gene>
    <name evidence="6" type="ORF">UC8_53400</name>
</gene>
<protein>
    <submittedName>
        <fullName evidence="6">Planctomycete cytochrome C</fullName>
    </submittedName>
</protein>
<dbReference type="Pfam" id="PF07583">
    <property type="entry name" value="PSCyt2"/>
    <property type="match status" value="1"/>
</dbReference>
<dbReference type="InterPro" id="IPR009056">
    <property type="entry name" value="Cyt_c-like_dom"/>
</dbReference>
<dbReference type="InterPro" id="IPR022655">
    <property type="entry name" value="DUF1553"/>
</dbReference>
<dbReference type="AlphaFoldDB" id="A0A5B9R951"/>
<dbReference type="RefSeq" id="WP_068132600.1">
    <property type="nucleotide sequence ID" value="NZ_CP042914.1"/>
</dbReference>
<evidence type="ECO:0000256" key="1">
    <source>
        <dbReference type="ARBA" id="ARBA00022617"/>
    </source>
</evidence>
<evidence type="ECO:0000256" key="2">
    <source>
        <dbReference type="ARBA" id="ARBA00022723"/>
    </source>
</evidence>
<dbReference type="OrthoDB" id="127107at2"/>
<evidence type="ECO:0000313" key="6">
    <source>
        <dbReference type="EMBL" id="QEG43293.1"/>
    </source>
</evidence>
<dbReference type="InterPro" id="IPR011429">
    <property type="entry name" value="Cyt_c_Planctomycete-type"/>
</dbReference>
<dbReference type="KEGG" id="rul:UC8_53400"/>
<evidence type="ECO:0000259" key="5">
    <source>
        <dbReference type="PROSITE" id="PS51007"/>
    </source>
</evidence>
<dbReference type="Pfam" id="PF07587">
    <property type="entry name" value="PSD1"/>
    <property type="match status" value="1"/>
</dbReference>
<dbReference type="GO" id="GO:0020037">
    <property type="term" value="F:heme binding"/>
    <property type="evidence" value="ECO:0007669"/>
    <property type="project" value="InterPro"/>
</dbReference>
<dbReference type="GO" id="GO:0046872">
    <property type="term" value="F:metal ion binding"/>
    <property type="evidence" value="ECO:0007669"/>
    <property type="project" value="UniProtKB-KW"/>
</dbReference>
<evidence type="ECO:0000313" key="7">
    <source>
        <dbReference type="Proteomes" id="UP000325286"/>
    </source>
</evidence>
<organism evidence="6 7">
    <name type="scientific">Roseimaritima ulvae</name>
    <dbReference type="NCBI Taxonomy" id="980254"/>
    <lineage>
        <taxon>Bacteria</taxon>
        <taxon>Pseudomonadati</taxon>
        <taxon>Planctomycetota</taxon>
        <taxon>Planctomycetia</taxon>
        <taxon>Pirellulales</taxon>
        <taxon>Pirellulaceae</taxon>
        <taxon>Roseimaritima</taxon>
    </lineage>
</organism>
<accession>A0A5B9R951</accession>
<evidence type="ECO:0000256" key="3">
    <source>
        <dbReference type="ARBA" id="ARBA00023004"/>
    </source>
</evidence>
<dbReference type="InterPro" id="IPR036909">
    <property type="entry name" value="Cyt_c-like_dom_sf"/>
</dbReference>
<feature type="domain" description="Cytochrome c" evidence="5">
    <location>
        <begin position="29"/>
        <end position="131"/>
    </location>
</feature>
<name>A0A5B9R951_9BACT</name>
<keyword evidence="2 4" id="KW-0479">Metal-binding</keyword>
<dbReference type="PANTHER" id="PTHR35889:SF3">
    <property type="entry name" value="F-BOX DOMAIN-CONTAINING PROTEIN"/>
    <property type="match status" value="1"/>
</dbReference>
<dbReference type="InterPro" id="IPR011444">
    <property type="entry name" value="DUF1549"/>
</dbReference>
<dbReference type="PANTHER" id="PTHR35889">
    <property type="entry name" value="CYCLOINULO-OLIGOSACCHARIDE FRUCTANOTRANSFERASE-RELATED"/>
    <property type="match status" value="1"/>
</dbReference>
<keyword evidence="3 4" id="KW-0408">Iron</keyword>
<dbReference type="Proteomes" id="UP000325286">
    <property type="component" value="Chromosome"/>
</dbReference>
<keyword evidence="7" id="KW-1185">Reference proteome</keyword>
<keyword evidence="1 4" id="KW-0349">Heme</keyword>
<dbReference type="PROSITE" id="PS51007">
    <property type="entry name" value="CYTC"/>
    <property type="match status" value="1"/>
</dbReference>